<sequence>MAMLTEIYIEALLVDQDAADQVWEAWDKGEIDNQVAWLAWWIIVECLIHTGSRP</sequence>
<accession>A0A7D9H671</accession>
<dbReference type="EMBL" id="LR633966">
    <property type="protein sequence ID" value="VUX54873.1"/>
    <property type="molecule type" value="Genomic_DNA"/>
</dbReference>
<evidence type="ECO:0000313" key="1">
    <source>
        <dbReference type="EMBL" id="VUX54873.1"/>
    </source>
</evidence>
<proteinExistence type="predicted"/>
<reference evidence="1" key="1">
    <citation type="submission" date="2019-07" db="EMBL/GenBank/DDBJ databases">
        <authorList>
            <person name="Weber M."/>
            <person name="Kostadinov I."/>
            <person name="Kostadinov D I."/>
        </authorList>
    </citation>
    <scope>NUCLEOTIDE SEQUENCE</scope>
    <source>
        <strain evidence="1">Gfbio:sag-sample-b02:053724c1-46a9-4a36-b237-ea2bf867836b</strain>
    </source>
</reference>
<gene>
    <name evidence="1" type="ORF">JTBB02_V1_20002</name>
</gene>
<protein>
    <submittedName>
        <fullName evidence="1">Uncharacterized protein</fullName>
    </submittedName>
</protein>
<dbReference type="AlphaFoldDB" id="A0A7D9H671"/>
<organism evidence="1">
    <name type="scientific">uncultured Woeseiaceae bacterium</name>
    <dbReference type="NCBI Taxonomy" id="1983305"/>
    <lineage>
        <taxon>Bacteria</taxon>
        <taxon>Pseudomonadati</taxon>
        <taxon>Pseudomonadota</taxon>
        <taxon>Gammaproteobacteria</taxon>
        <taxon>Woeseiales</taxon>
        <taxon>Woeseiaceae</taxon>
        <taxon>environmental samples</taxon>
    </lineage>
</organism>
<name>A0A7D9H671_9GAMM</name>